<evidence type="ECO:0000313" key="3">
    <source>
        <dbReference type="Proteomes" id="UP001174936"/>
    </source>
</evidence>
<comment type="caution">
    <text evidence="2">The sequence shown here is derived from an EMBL/GenBank/DDBJ whole genome shotgun (WGS) entry which is preliminary data.</text>
</comment>
<proteinExistence type="predicted"/>
<keyword evidence="3" id="KW-1185">Reference proteome</keyword>
<protein>
    <submittedName>
        <fullName evidence="2">Uncharacterized protein</fullName>
    </submittedName>
</protein>
<dbReference type="EMBL" id="JAULSV010000004">
    <property type="protein sequence ID" value="KAK0647009.1"/>
    <property type="molecule type" value="Genomic_DNA"/>
</dbReference>
<evidence type="ECO:0000313" key="2">
    <source>
        <dbReference type="EMBL" id="KAK0647009.1"/>
    </source>
</evidence>
<dbReference type="Proteomes" id="UP001174936">
    <property type="component" value="Unassembled WGS sequence"/>
</dbReference>
<organism evidence="2 3">
    <name type="scientific">Cercophora newfieldiana</name>
    <dbReference type="NCBI Taxonomy" id="92897"/>
    <lineage>
        <taxon>Eukaryota</taxon>
        <taxon>Fungi</taxon>
        <taxon>Dikarya</taxon>
        <taxon>Ascomycota</taxon>
        <taxon>Pezizomycotina</taxon>
        <taxon>Sordariomycetes</taxon>
        <taxon>Sordariomycetidae</taxon>
        <taxon>Sordariales</taxon>
        <taxon>Lasiosphaeriaceae</taxon>
        <taxon>Cercophora</taxon>
    </lineage>
</organism>
<gene>
    <name evidence="2" type="ORF">B0T16DRAFT_458876</name>
</gene>
<name>A0AA39Y6M4_9PEZI</name>
<evidence type="ECO:0000256" key="1">
    <source>
        <dbReference type="SAM" id="MobiDB-lite"/>
    </source>
</evidence>
<reference evidence="2" key="1">
    <citation type="submission" date="2023-06" db="EMBL/GenBank/DDBJ databases">
        <title>Genome-scale phylogeny and comparative genomics of the fungal order Sordariales.</title>
        <authorList>
            <consortium name="Lawrence Berkeley National Laboratory"/>
            <person name="Hensen N."/>
            <person name="Bonometti L."/>
            <person name="Westerberg I."/>
            <person name="Brannstrom I.O."/>
            <person name="Guillou S."/>
            <person name="Cros-Aarteil S."/>
            <person name="Calhoun S."/>
            <person name="Haridas S."/>
            <person name="Kuo A."/>
            <person name="Mondo S."/>
            <person name="Pangilinan J."/>
            <person name="Riley R."/>
            <person name="Labutti K."/>
            <person name="Andreopoulos B."/>
            <person name="Lipzen A."/>
            <person name="Chen C."/>
            <person name="Yanf M."/>
            <person name="Daum C."/>
            <person name="Ng V."/>
            <person name="Clum A."/>
            <person name="Steindorff A."/>
            <person name="Ohm R."/>
            <person name="Martin F."/>
            <person name="Silar P."/>
            <person name="Natvig D."/>
            <person name="Lalanne C."/>
            <person name="Gautier V."/>
            <person name="Ament-Velasquez S.L."/>
            <person name="Kruys A."/>
            <person name="Hutchinson M.I."/>
            <person name="Powell A.J."/>
            <person name="Barry K."/>
            <person name="Miller A.N."/>
            <person name="Grigoriev I.V."/>
            <person name="Debuchy R."/>
            <person name="Gladieux P."/>
            <person name="Thoren M.H."/>
            <person name="Johannesson H."/>
        </authorList>
    </citation>
    <scope>NUCLEOTIDE SEQUENCE</scope>
    <source>
        <strain evidence="2">SMH2532-1</strain>
    </source>
</reference>
<dbReference type="AlphaFoldDB" id="A0AA39Y6M4"/>
<feature type="region of interest" description="Disordered" evidence="1">
    <location>
        <begin position="353"/>
        <end position="416"/>
    </location>
</feature>
<accession>A0AA39Y6M4</accession>
<sequence length="439" mass="46912">MSTRKLNWFESPFDTKNIKSNGWNLQVAKAVASGTGSPTISLVWQSRAMSPITSIQWKVEYALGWTAVVPDQGVQVSISGVWQSCAKGEAYEINTDGFWERSKQPADPKDAGWLNVANVNYRYPGVVGVHIVVGIRNAETGRFDPIFVDKAALGPGSKGRYQPQEMVTWWLAGSDMTGQVYSNTEGPTCEQDYTQPSNPATKAYEYSTTFLTVDNNWAVAPGPPPQSLITPPPSASLTAPVLGGKPPLMLQFDHARWIIAFAKPLALVAAGAALEGYLRNSFKGCTVTVWDKNNNKLRIEYEVGNGAAPGTVAFLGQPLGAAGGPQQTIEEALRAIQSRGDIPADESWFVSPATAPSFITGPSSDEPPSPHDPQDPSGSSITNNFAGLKLQPGFGSNPPVDPQIPSDPRAFSGFPQPQLQGIAAAPSFNNQPWGNGITA</sequence>